<dbReference type="AlphaFoldDB" id="B4D082"/>
<organism evidence="1 2">
    <name type="scientific">Chthoniobacter flavus Ellin428</name>
    <dbReference type="NCBI Taxonomy" id="497964"/>
    <lineage>
        <taxon>Bacteria</taxon>
        <taxon>Pseudomonadati</taxon>
        <taxon>Verrucomicrobiota</taxon>
        <taxon>Spartobacteria</taxon>
        <taxon>Chthoniobacterales</taxon>
        <taxon>Chthoniobacteraceae</taxon>
        <taxon>Chthoniobacter</taxon>
    </lineage>
</organism>
<evidence type="ECO:0000313" key="1">
    <source>
        <dbReference type="EMBL" id="EDY20396.1"/>
    </source>
</evidence>
<dbReference type="Proteomes" id="UP000005824">
    <property type="component" value="Unassembled WGS sequence"/>
</dbReference>
<gene>
    <name evidence="1" type="ORF">CfE428DRAFT_2320</name>
</gene>
<evidence type="ECO:0000313" key="2">
    <source>
        <dbReference type="Proteomes" id="UP000005824"/>
    </source>
</evidence>
<dbReference type="EMBL" id="ABVL01000005">
    <property type="protein sequence ID" value="EDY20396.1"/>
    <property type="molecule type" value="Genomic_DNA"/>
</dbReference>
<dbReference type="InParanoid" id="B4D082"/>
<protein>
    <submittedName>
        <fullName evidence="1">Uncharacterized protein</fullName>
    </submittedName>
</protein>
<comment type="caution">
    <text evidence="1">The sequence shown here is derived from an EMBL/GenBank/DDBJ whole genome shotgun (WGS) entry which is preliminary data.</text>
</comment>
<sequence>MTLRIRIDFEIQPRSGLSSGNVADSQLSTINSQPFPFYFPGFKYLSKNTSTKGRRSFCFGCRLKLCGASGMIST</sequence>
<reference evidence="1 2" key="1">
    <citation type="journal article" date="2011" name="J. Bacteriol.">
        <title>Genome sequence of Chthoniobacter flavus Ellin428, an aerobic heterotrophic soil bacterium.</title>
        <authorList>
            <person name="Kant R."/>
            <person name="van Passel M.W."/>
            <person name="Palva A."/>
            <person name="Lucas S."/>
            <person name="Lapidus A."/>
            <person name="Glavina Del Rio T."/>
            <person name="Dalin E."/>
            <person name="Tice H."/>
            <person name="Bruce D."/>
            <person name="Goodwin L."/>
            <person name="Pitluck S."/>
            <person name="Larimer F.W."/>
            <person name="Land M.L."/>
            <person name="Hauser L."/>
            <person name="Sangwan P."/>
            <person name="de Vos W.M."/>
            <person name="Janssen P.H."/>
            <person name="Smidt H."/>
        </authorList>
    </citation>
    <scope>NUCLEOTIDE SEQUENCE [LARGE SCALE GENOMIC DNA]</scope>
    <source>
        <strain evidence="1 2">Ellin428</strain>
    </source>
</reference>
<proteinExistence type="predicted"/>
<accession>B4D082</accession>
<keyword evidence="2" id="KW-1185">Reference proteome</keyword>
<name>B4D082_9BACT</name>